<evidence type="ECO:0000313" key="1">
    <source>
        <dbReference type="EMBL" id="GAA2399668.1"/>
    </source>
</evidence>
<sequence>MRNAECGGQSKPAPDTARPAVTRATLGAPLPIFFARVQAAFDSARRSRTVNLGRPAWPGSRLSIGEVVDVYPRRVVGCSSGSATAPAWGVGDGGSAACLHCLF</sequence>
<dbReference type="EMBL" id="BAAARW010000001">
    <property type="protein sequence ID" value="GAA2399668.1"/>
    <property type="molecule type" value="Genomic_DNA"/>
</dbReference>
<keyword evidence="2" id="KW-1185">Reference proteome</keyword>
<gene>
    <name evidence="1" type="ORF">GCM10010191_03460</name>
</gene>
<organism evidence="1 2">
    <name type="scientific">Actinomadura vinacea</name>
    <dbReference type="NCBI Taxonomy" id="115336"/>
    <lineage>
        <taxon>Bacteria</taxon>
        <taxon>Bacillati</taxon>
        <taxon>Actinomycetota</taxon>
        <taxon>Actinomycetes</taxon>
        <taxon>Streptosporangiales</taxon>
        <taxon>Thermomonosporaceae</taxon>
        <taxon>Actinomadura</taxon>
    </lineage>
</organism>
<comment type="caution">
    <text evidence="1">The sequence shown here is derived from an EMBL/GenBank/DDBJ whole genome shotgun (WGS) entry which is preliminary data.</text>
</comment>
<name>A0ABN3IBI0_9ACTN</name>
<dbReference type="Proteomes" id="UP001501231">
    <property type="component" value="Unassembled WGS sequence"/>
</dbReference>
<proteinExistence type="predicted"/>
<accession>A0ABN3IBI0</accession>
<reference evidence="1 2" key="1">
    <citation type="journal article" date="2019" name="Int. J. Syst. Evol. Microbiol.">
        <title>The Global Catalogue of Microorganisms (GCM) 10K type strain sequencing project: providing services to taxonomists for standard genome sequencing and annotation.</title>
        <authorList>
            <consortium name="The Broad Institute Genomics Platform"/>
            <consortium name="The Broad Institute Genome Sequencing Center for Infectious Disease"/>
            <person name="Wu L."/>
            <person name="Ma J."/>
        </authorList>
    </citation>
    <scope>NUCLEOTIDE SEQUENCE [LARGE SCALE GENOMIC DNA]</scope>
    <source>
        <strain evidence="1 2">JCM 3325</strain>
    </source>
</reference>
<evidence type="ECO:0000313" key="2">
    <source>
        <dbReference type="Proteomes" id="UP001501231"/>
    </source>
</evidence>
<protein>
    <submittedName>
        <fullName evidence="1">Uncharacterized protein</fullName>
    </submittedName>
</protein>